<gene>
    <name evidence="4" type="ORF">BJ994_003312</name>
</gene>
<sequence>MVGRDLTDAVRLAWNPTTGNIMLTGDLLHLEGADRDIDLFWRYNSINDHRPTLSAGTHETALTVGTDSSVTYTAADGGTYKFMPKSGGGWTMPPGLNASIAAFSSTAITLRFNDTGHTNFYQKISGVFRLAYAGDHYSATADRIAYAYDSSGRLASITTPNGRQVSFGYHDSDNTEQPSKVTDHTLGRIIWIDYDSQGRMHDITDPTGENYGFSYYSNGLMETFTDGRNTTTDLSYYDGKAAQVHFGFGTDAWSVDTLSSYSSTTAYLTDTDNRQTAYTFNSARQVTAVTDPLGHTTTRTFNAHDDVLSTLNELGNLTTQTWNPNNTLATVTSPAGAAGGTGTQVTYTYPPATAGDAWLEYQPTSSTDSEGNTTTYTYDSVTQRPYQTLTPSGQGGTLVNRYQGDAAGTTCGALRGQLCKTIDGKGNTTSITYNSARNPVTIAEPAPMGVVTNTFDAAGRVATSTDGKGQIATYTYDGVDRLTQIRYGATCVTATCVSYSYDANGNLTGRTDAAGNSTYSFDAQNRPTTKTIGGATTILTFDHASNVTSHTDPAGTVTYRYDDDGRLTALAAPGGSCPATPVFPNSTKCTGFAYDDNDRRTATKHPNGVTNTTVYDNAGRIASITATNSSGTVLTKRAYTYTVGASGKDGALRKTMTTETGATTTYTYDKMQRLTAAVTGSTTESWTYDANGNRLTAAKTGTPTVHYAYNAADQLCWSAATSGPCATPPSGAATYTYDANGNTTKAGTPTSTYNVFDQMTAHTRNGTTTSFTYAGPSNTERTTAGTINILNGILGITRTTNNGATTSFLRDPQGNLLSMTNSAGTFYYTTDALGSTIALTNNTQAKAATYTYDSWGNTTTTGTQAANNPFQFTGGYKDAATGYTKLGARYYDSTTGRFTQPDPSALEQNRYTYAECSPTNNTDPTGLLTEEENDFAANLICGVGFTLLGIASLGVGLIGGLIACPAVALITFGT</sequence>
<feature type="domain" description="Teneurin-like YD-shell" evidence="3">
    <location>
        <begin position="656"/>
        <end position="906"/>
    </location>
</feature>
<evidence type="ECO:0000313" key="4">
    <source>
        <dbReference type="EMBL" id="NJC24236.1"/>
    </source>
</evidence>
<dbReference type="InterPro" id="IPR050708">
    <property type="entry name" value="T6SS_VgrG/RHS"/>
</dbReference>
<feature type="domain" description="Teneurin-like YD-shell" evidence="3">
    <location>
        <begin position="143"/>
        <end position="229"/>
    </location>
</feature>
<keyword evidence="2" id="KW-0812">Transmembrane</keyword>
<dbReference type="AlphaFoldDB" id="A0A846RZ41"/>
<dbReference type="InterPro" id="IPR031325">
    <property type="entry name" value="RHS_repeat"/>
</dbReference>
<dbReference type="Gene3D" id="2.180.10.10">
    <property type="entry name" value="RHS repeat-associated core"/>
    <property type="match status" value="4"/>
</dbReference>
<reference evidence="4 5" key="1">
    <citation type="submission" date="2020-03" db="EMBL/GenBank/DDBJ databases">
        <title>Sequencing the genomes of 1000 actinobacteria strains.</title>
        <authorList>
            <person name="Klenk H.-P."/>
        </authorList>
    </citation>
    <scope>NUCLEOTIDE SEQUENCE [LARGE SCALE GENOMIC DNA]</scope>
    <source>
        <strain evidence="4 5">DSM 16403</strain>
    </source>
</reference>
<proteinExistence type="predicted"/>
<keyword evidence="2" id="KW-1133">Transmembrane helix</keyword>
<dbReference type="NCBIfam" id="TIGR01643">
    <property type="entry name" value="YD_repeat_2x"/>
    <property type="match status" value="6"/>
</dbReference>
<feature type="transmembrane region" description="Helical" evidence="2">
    <location>
        <begin position="947"/>
        <end position="972"/>
    </location>
</feature>
<dbReference type="PANTHER" id="PTHR32305:SF15">
    <property type="entry name" value="PROTEIN RHSA-RELATED"/>
    <property type="match status" value="1"/>
</dbReference>
<evidence type="ECO:0000259" key="3">
    <source>
        <dbReference type="Pfam" id="PF25023"/>
    </source>
</evidence>
<evidence type="ECO:0000256" key="2">
    <source>
        <dbReference type="SAM" id="Phobius"/>
    </source>
</evidence>
<dbReference type="NCBIfam" id="TIGR03696">
    <property type="entry name" value="Rhs_assc_core"/>
    <property type="match status" value="1"/>
</dbReference>
<dbReference type="RefSeq" id="WP_167995509.1">
    <property type="nucleotide sequence ID" value="NZ_JAATJL010000001.1"/>
</dbReference>
<dbReference type="Pfam" id="PF25023">
    <property type="entry name" value="TEN_YD-shell"/>
    <property type="match status" value="2"/>
</dbReference>
<dbReference type="InterPro" id="IPR056823">
    <property type="entry name" value="TEN-like_YD-shell"/>
</dbReference>
<dbReference type="InterPro" id="IPR006530">
    <property type="entry name" value="YD"/>
</dbReference>
<comment type="caution">
    <text evidence="4">The sequence shown here is derived from an EMBL/GenBank/DDBJ whole genome shotgun (WGS) entry which is preliminary data.</text>
</comment>
<dbReference type="InterPro" id="IPR022385">
    <property type="entry name" value="Rhs_assc_core"/>
</dbReference>
<keyword evidence="5" id="KW-1185">Reference proteome</keyword>
<protein>
    <submittedName>
        <fullName evidence="4">RHS repeat-associated protein</fullName>
    </submittedName>
</protein>
<keyword evidence="1" id="KW-0677">Repeat</keyword>
<dbReference type="PANTHER" id="PTHR32305">
    <property type="match status" value="1"/>
</dbReference>
<dbReference type="Pfam" id="PF05593">
    <property type="entry name" value="RHS_repeat"/>
    <property type="match status" value="3"/>
</dbReference>
<evidence type="ECO:0000313" key="5">
    <source>
        <dbReference type="Proteomes" id="UP000547458"/>
    </source>
</evidence>
<accession>A0A846RZ41</accession>
<organism evidence="4 5">
    <name type="scientific">Arthrobacter pigmenti</name>
    <dbReference type="NCBI Taxonomy" id="271432"/>
    <lineage>
        <taxon>Bacteria</taxon>
        <taxon>Bacillati</taxon>
        <taxon>Actinomycetota</taxon>
        <taxon>Actinomycetes</taxon>
        <taxon>Micrococcales</taxon>
        <taxon>Micrococcaceae</taxon>
        <taxon>Arthrobacter</taxon>
    </lineage>
</organism>
<name>A0A846RZ41_9MICC</name>
<dbReference type="Proteomes" id="UP000547458">
    <property type="component" value="Unassembled WGS sequence"/>
</dbReference>
<evidence type="ECO:0000256" key="1">
    <source>
        <dbReference type="ARBA" id="ARBA00022737"/>
    </source>
</evidence>
<keyword evidence="2" id="KW-0472">Membrane</keyword>
<dbReference type="EMBL" id="JAATJL010000001">
    <property type="protein sequence ID" value="NJC24236.1"/>
    <property type="molecule type" value="Genomic_DNA"/>
</dbReference>